<gene>
    <name evidence="2" type="ORF">DM02DRAFT_670429</name>
</gene>
<feature type="signal peptide" evidence="1">
    <location>
        <begin position="1"/>
        <end position="21"/>
    </location>
</feature>
<evidence type="ECO:0000313" key="3">
    <source>
        <dbReference type="Proteomes" id="UP000244855"/>
    </source>
</evidence>
<dbReference type="Proteomes" id="UP000244855">
    <property type="component" value="Unassembled WGS sequence"/>
</dbReference>
<name>A0A2V1DX18_9PLEO</name>
<evidence type="ECO:0000313" key="2">
    <source>
        <dbReference type="EMBL" id="PVI02576.1"/>
    </source>
</evidence>
<organism evidence="2 3">
    <name type="scientific">Periconia macrospinosa</name>
    <dbReference type="NCBI Taxonomy" id="97972"/>
    <lineage>
        <taxon>Eukaryota</taxon>
        <taxon>Fungi</taxon>
        <taxon>Dikarya</taxon>
        <taxon>Ascomycota</taxon>
        <taxon>Pezizomycotina</taxon>
        <taxon>Dothideomycetes</taxon>
        <taxon>Pleosporomycetidae</taxon>
        <taxon>Pleosporales</taxon>
        <taxon>Massarineae</taxon>
        <taxon>Periconiaceae</taxon>
        <taxon>Periconia</taxon>
    </lineage>
</organism>
<reference evidence="2 3" key="1">
    <citation type="journal article" date="2018" name="Sci. Rep.">
        <title>Comparative genomics provides insights into the lifestyle and reveals functional heterogeneity of dark septate endophytic fungi.</title>
        <authorList>
            <person name="Knapp D.G."/>
            <person name="Nemeth J.B."/>
            <person name="Barry K."/>
            <person name="Hainaut M."/>
            <person name="Henrissat B."/>
            <person name="Johnson J."/>
            <person name="Kuo A."/>
            <person name="Lim J.H.P."/>
            <person name="Lipzen A."/>
            <person name="Nolan M."/>
            <person name="Ohm R.A."/>
            <person name="Tamas L."/>
            <person name="Grigoriev I.V."/>
            <person name="Spatafora J.W."/>
            <person name="Nagy L.G."/>
            <person name="Kovacs G.M."/>
        </authorList>
    </citation>
    <scope>NUCLEOTIDE SEQUENCE [LARGE SCALE GENOMIC DNA]</scope>
    <source>
        <strain evidence="2 3">DSE2036</strain>
    </source>
</reference>
<dbReference type="AlphaFoldDB" id="A0A2V1DX18"/>
<protein>
    <recommendedName>
        <fullName evidence="4">Cyanovirin-N domain-containing protein</fullName>
    </recommendedName>
</protein>
<evidence type="ECO:0008006" key="4">
    <source>
        <dbReference type="Google" id="ProtNLM"/>
    </source>
</evidence>
<feature type="chain" id="PRO_5015933365" description="Cyanovirin-N domain-containing protein" evidence="1">
    <location>
        <begin position="22"/>
        <end position="78"/>
    </location>
</feature>
<sequence length="78" mass="7993">MHSSFVFTLALALLHPASIAAQSVCGSITCSSRCVFAKTVQLTCGNTAVTNSWSVVLENGGTGTAICSCDGRPKVTIT</sequence>
<accession>A0A2V1DX18</accession>
<evidence type="ECO:0000256" key="1">
    <source>
        <dbReference type="SAM" id="SignalP"/>
    </source>
</evidence>
<keyword evidence="3" id="KW-1185">Reference proteome</keyword>
<proteinExistence type="predicted"/>
<dbReference type="EMBL" id="KZ805341">
    <property type="protein sequence ID" value="PVI02576.1"/>
    <property type="molecule type" value="Genomic_DNA"/>
</dbReference>
<keyword evidence="1" id="KW-0732">Signal</keyword>